<reference evidence="3 4" key="1">
    <citation type="submission" date="2019-04" db="EMBL/GenBank/DDBJ databases">
        <title>Streptomyces sp. nov. Bv016 isolated from bark of Buahinia variegata.</title>
        <authorList>
            <person name="Kanchanasin P."/>
            <person name="Tanasupawat S."/>
            <person name="Yuki M."/>
            <person name="Kudo T."/>
        </authorList>
    </citation>
    <scope>NUCLEOTIDE SEQUENCE [LARGE SCALE GENOMIC DNA]</scope>
    <source>
        <strain evidence="3 4">JCM 4765</strain>
    </source>
</reference>
<comment type="caution">
    <text evidence="3">The sequence shown here is derived from an EMBL/GenBank/DDBJ whole genome shotgun (WGS) entry which is preliminary data.</text>
</comment>
<evidence type="ECO:0000256" key="1">
    <source>
        <dbReference type="SAM" id="MobiDB-lite"/>
    </source>
</evidence>
<dbReference type="RefSeq" id="WP_135794396.1">
    <property type="nucleotide sequence ID" value="NZ_JBEPFF010000027.1"/>
</dbReference>
<keyword evidence="2" id="KW-0812">Transmembrane</keyword>
<evidence type="ECO:0000256" key="2">
    <source>
        <dbReference type="SAM" id="Phobius"/>
    </source>
</evidence>
<gene>
    <name evidence="3" type="ORF">E5082_29945</name>
</gene>
<feature type="compositionally biased region" description="Polar residues" evidence="1">
    <location>
        <begin position="84"/>
        <end position="106"/>
    </location>
</feature>
<keyword evidence="2" id="KW-0472">Membrane</keyword>
<dbReference type="AlphaFoldDB" id="A0A4Z1CZ48"/>
<dbReference type="Proteomes" id="UP000298513">
    <property type="component" value="Unassembled WGS sequence"/>
</dbReference>
<evidence type="ECO:0000313" key="3">
    <source>
        <dbReference type="EMBL" id="TGN74343.1"/>
    </source>
</evidence>
<sequence length="163" mass="17652">MENASPLPPNVPPRPSDAPTARTTANSTDSPDGWRDEYENDPEYQRILARAEMPWWKRPVALWGGVVAVAVGSFFLGGAVLGSGDSSGTPSQDSWVQDQMDNQSQEDQQHDNQPAGISPAQKSQILSKYCKQQAGGPYNVSEAALLACLQSYEVTDQGMVMPK</sequence>
<accession>A0A4Z1CZ48</accession>
<feature type="region of interest" description="Disordered" evidence="1">
    <location>
        <begin position="1"/>
        <end position="39"/>
    </location>
</feature>
<name>A0A4Z1CZ48_STRGP</name>
<organism evidence="3 4">
    <name type="scientific">Streptomyces griseoluteus</name>
    <dbReference type="NCBI Taxonomy" id="29306"/>
    <lineage>
        <taxon>Bacteria</taxon>
        <taxon>Bacillati</taxon>
        <taxon>Actinomycetota</taxon>
        <taxon>Actinomycetes</taxon>
        <taxon>Kitasatosporales</taxon>
        <taxon>Streptomycetaceae</taxon>
        <taxon>Streptomyces</taxon>
    </lineage>
</organism>
<dbReference type="EMBL" id="SRRU01000015">
    <property type="protein sequence ID" value="TGN74343.1"/>
    <property type="molecule type" value="Genomic_DNA"/>
</dbReference>
<evidence type="ECO:0000313" key="4">
    <source>
        <dbReference type="Proteomes" id="UP000298513"/>
    </source>
</evidence>
<proteinExistence type="predicted"/>
<feature type="compositionally biased region" description="Pro residues" evidence="1">
    <location>
        <begin position="1"/>
        <end position="16"/>
    </location>
</feature>
<feature type="transmembrane region" description="Helical" evidence="2">
    <location>
        <begin position="60"/>
        <end position="81"/>
    </location>
</feature>
<feature type="region of interest" description="Disordered" evidence="1">
    <location>
        <begin position="81"/>
        <end position="121"/>
    </location>
</feature>
<protein>
    <submittedName>
        <fullName evidence="3">Uncharacterized protein</fullName>
    </submittedName>
</protein>
<keyword evidence="4" id="KW-1185">Reference proteome</keyword>
<keyword evidence="2" id="KW-1133">Transmembrane helix</keyword>
<feature type="compositionally biased region" description="Polar residues" evidence="1">
    <location>
        <begin position="21"/>
        <end position="30"/>
    </location>
</feature>